<proteinExistence type="inferred from homology"/>
<keyword evidence="3" id="KW-0378">Hydrolase</keyword>
<dbReference type="NCBIfam" id="NF001159">
    <property type="entry name" value="PRK00150.1-3"/>
    <property type="match status" value="1"/>
</dbReference>
<dbReference type="GO" id="GO:0006412">
    <property type="term" value="P:translation"/>
    <property type="evidence" value="ECO:0007669"/>
    <property type="project" value="UniProtKB-KW"/>
</dbReference>
<dbReference type="GO" id="GO:0042586">
    <property type="term" value="F:peptide deformylase activity"/>
    <property type="evidence" value="ECO:0007669"/>
    <property type="project" value="InterPro"/>
</dbReference>
<dbReference type="GO" id="GO:0046872">
    <property type="term" value="F:metal ion binding"/>
    <property type="evidence" value="ECO:0007669"/>
    <property type="project" value="UniProtKB-KW"/>
</dbReference>
<comment type="similarity">
    <text evidence="1">Belongs to the polypeptide deformylase family.</text>
</comment>
<dbReference type="AlphaFoldDB" id="A0A6J6G407"/>
<gene>
    <name evidence="6" type="ORF">UFOPK1788_00757</name>
</gene>
<dbReference type="Pfam" id="PF01327">
    <property type="entry name" value="Pep_deformylase"/>
    <property type="match status" value="1"/>
</dbReference>
<accession>A0A6J6G407</accession>
<dbReference type="Gene3D" id="3.90.45.10">
    <property type="entry name" value="Peptide deformylase"/>
    <property type="match status" value="1"/>
</dbReference>
<comment type="function">
    <text evidence="5">Removes the formyl group from the N-terminal Met of newly synthesized proteins.</text>
</comment>
<dbReference type="HAMAP" id="MF_00163">
    <property type="entry name" value="Pep_deformylase"/>
    <property type="match status" value="1"/>
</dbReference>
<evidence type="ECO:0000256" key="3">
    <source>
        <dbReference type="ARBA" id="ARBA00022801"/>
    </source>
</evidence>
<dbReference type="EMBL" id="CAEZUE010000091">
    <property type="protein sequence ID" value="CAB4595310.1"/>
    <property type="molecule type" value="Genomic_DNA"/>
</dbReference>
<dbReference type="PRINTS" id="PR01576">
    <property type="entry name" value="PDEFORMYLASE"/>
</dbReference>
<dbReference type="InterPro" id="IPR036821">
    <property type="entry name" value="Peptide_deformylase_sf"/>
</dbReference>
<dbReference type="NCBIfam" id="TIGR00079">
    <property type="entry name" value="pept_deformyl"/>
    <property type="match status" value="1"/>
</dbReference>
<protein>
    <submittedName>
        <fullName evidence="6">Unannotated protein</fullName>
    </submittedName>
</protein>
<dbReference type="PIRSF" id="PIRSF004749">
    <property type="entry name" value="Pep_def"/>
    <property type="match status" value="1"/>
</dbReference>
<evidence type="ECO:0000256" key="5">
    <source>
        <dbReference type="ARBA" id="ARBA00037114"/>
    </source>
</evidence>
<dbReference type="PANTHER" id="PTHR10458">
    <property type="entry name" value="PEPTIDE DEFORMYLASE"/>
    <property type="match status" value="1"/>
</dbReference>
<evidence type="ECO:0000313" key="6">
    <source>
        <dbReference type="EMBL" id="CAB4595310.1"/>
    </source>
</evidence>
<dbReference type="SUPFAM" id="SSF56420">
    <property type="entry name" value="Peptide deformylase"/>
    <property type="match status" value="1"/>
</dbReference>
<dbReference type="PANTHER" id="PTHR10458:SF2">
    <property type="entry name" value="PEPTIDE DEFORMYLASE, MITOCHONDRIAL"/>
    <property type="match status" value="1"/>
</dbReference>
<evidence type="ECO:0000256" key="4">
    <source>
        <dbReference type="ARBA" id="ARBA00022917"/>
    </source>
</evidence>
<reference evidence="6" key="1">
    <citation type="submission" date="2020-05" db="EMBL/GenBank/DDBJ databases">
        <authorList>
            <person name="Chiriac C."/>
            <person name="Salcher M."/>
            <person name="Ghai R."/>
            <person name="Kavagutti S V."/>
        </authorList>
    </citation>
    <scope>NUCLEOTIDE SEQUENCE</scope>
</reference>
<evidence type="ECO:0000256" key="1">
    <source>
        <dbReference type="ARBA" id="ARBA00010759"/>
    </source>
</evidence>
<dbReference type="InterPro" id="IPR023635">
    <property type="entry name" value="Peptide_deformylase"/>
</dbReference>
<organism evidence="6">
    <name type="scientific">freshwater metagenome</name>
    <dbReference type="NCBI Taxonomy" id="449393"/>
    <lineage>
        <taxon>unclassified sequences</taxon>
        <taxon>metagenomes</taxon>
        <taxon>ecological metagenomes</taxon>
    </lineage>
</organism>
<keyword evidence="4" id="KW-0648">Protein biosynthesis</keyword>
<name>A0A6J6G407_9ZZZZ</name>
<evidence type="ECO:0000256" key="2">
    <source>
        <dbReference type="ARBA" id="ARBA00022723"/>
    </source>
</evidence>
<keyword evidence="2" id="KW-0479">Metal-binding</keyword>
<sequence length="188" mass="20776">MQIRDIVITGEPVLHRPAALVDHIGDDIRALVDDMFATMELAPGVGLAAPQIGVSLSLFVYDWVDDDDVQHRGVAINPTLMLDPLAVTPLDEDEEIEGCLSVPGERFPLRRSDRVTLTATDLNGNEYTTTAHGWLARIFQHEYDHLLGIVYTDRLVEPYFSESRDAISDAGWGTPGSSWLPGRDHLEG</sequence>
<dbReference type="CDD" id="cd00487">
    <property type="entry name" value="Pep_deformylase"/>
    <property type="match status" value="1"/>
</dbReference>